<dbReference type="InterPro" id="IPR000160">
    <property type="entry name" value="GGDEF_dom"/>
</dbReference>
<evidence type="ECO:0000256" key="1">
    <source>
        <dbReference type="ARBA" id="ARBA00012528"/>
    </source>
</evidence>
<dbReference type="AlphaFoldDB" id="A0A7M1AZA7"/>
<reference evidence="6 7" key="1">
    <citation type="submission" date="2019-06" db="EMBL/GenBank/DDBJ databases">
        <title>Sulfurimonas gotlandica sp. nov., a chemoautotrophic and psychrotolerant epsilonproteobacterium isolated from a pelagic redoxcline, and an emended description of the genus Sulfurimonas.</title>
        <authorList>
            <person name="Wang S."/>
            <person name="Jiang L."/>
            <person name="Shao Z."/>
        </authorList>
    </citation>
    <scope>NUCLEOTIDE SEQUENCE [LARGE SCALE GENOMIC DNA]</scope>
    <source>
        <strain evidence="6 7">B2</strain>
    </source>
</reference>
<feature type="transmembrane region" description="Helical" evidence="4">
    <location>
        <begin position="173"/>
        <end position="193"/>
    </location>
</feature>
<feature type="transmembrane region" description="Helical" evidence="4">
    <location>
        <begin position="349"/>
        <end position="367"/>
    </location>
</feature>
<dbReference type="Pfam" id="PF00990">
    <property type="entry name" value="GGDEF"/>
    <property type="match status" value="1"/>
</dbReference>
<keyword evidence="4" id="KW-0472">Membrane</keyword>
<dbReference type="InterPro" id="IPR050469">
    <property type="entry name" value="Diguanylate_Cyclase"/>
</dbReference>
<evidence type="ECO:0000313" key="7">
    <source>
        <dbReference type="Proteomes" id="UP000593910"/>
    </source>
</evidence>
<dbReference type="EMBL" id="CP041165">
    <property type="protein sequence ID" value="QOP41702.1"/>
    <property type="molecule type" value="Genomic_DNA"/>
</dbReference>
<comment type="catalytic activity">
    <reaction evidence="2">
        <text>2 GTP = 3',3'-c-di-GMP + 2 diphosphate</text>
        <dbReference type="Rhea" id="RHEA:24898"/>
        <dbReference type="ChEBI" id="CHEBI:33019"/>
        <dbReference type="ChEBI" id="CHEBI:37565"/>
        <dbReference type="ChEBI" id="CHEBI:58805"/>
        <dbReference type="EC" id="2.7.7.65"/>
    </reaction>
</comment>
<dbReference type="Gene3D" id="3.30.70.270">
    <property type="match status" value="1"/>
</dbReference>
<dbReference type="NCBIfam" id="TIGR00254">
    <property type="entry name" value="GGDEF"/>
    <property type="match status" value="1"/>
</dbReference>
<dbReference type="PANTHER" id="PTHR45138:SF9">
    <property type="entry name" value="DIGUANYLATE CYCLASE DGCM-RELATED"/>
    <property type="match status" value="1"/>
</dbReference>
<dbReference type="InterPro" id="IPR011623">
    <property type="entry name" value="7TMR_DISM_rcpt_extracell_dom1"/>
</dbReference>
<dbReference type="Pfam" id="PF07695">
    <property type="entry name" value="7TMR-DISM_7TM"/>
    <property type="match status" value="1"/>
</dbReference>
<feature type="transmembrane region" description="Helical" evidence="4">
    <location>
        <begin position="232"/>
        <end position="252"/>
    </location>
</feature>
<keyword evidence="4" id="KW-1133">Transmembrane helix</keyword>
<dbReference type="PROSITE" id="PS50887">
    <property type="entry name" value="GGDEF"/>
    <property type="match status" value="1"/>
</dbReference>
<dbReference type="PANTHER" id="PTHR45138">
    <property type="entry name" value="REGULATORY COMPONENTS OF SENSORY TRANSDUCTION SYSTEM"/>
    <property type="match status" value="1"/>
</dbReference>
<dbReference type="KEGG" id="smax:FJR03_08120"/>
<dbReference type="Proteomes" id="UP000593910">
    <property type="component" value="Chromosome"/>
</dbReference>
<gene>
    <name evidence="6" type="ORF">FJR03_08120</name>
</gene>
<proteinExistence type="predicted"/>
<dbReference type="Pfam" id="PF07696">
    <property type="entry name" value="7TMR-DISMED2"/>
    <property type="match status" value="1"/>
</dbReference>
<organism evidence="6 7">
    <name type="scientific">Sulfurimonas marina</name>
    <dbReference type="NCBI Taxonomy" id="2590551"/>
    <lineage>
        <taxon>Bacteria</taxon>
        <taxon>Pseudomonadati</taxon>
        <taxon>Campylobacterota</taxon>
        <taxon>Epsilonproteobacteria</taxon>
        <taxon>Campylobacterales</taxon>
        <taxon>Sulfurimonadaceae</taxon>
        <taxon>Sulfurimonas</taxon>
    </lineage>
</organism>
<evidence type="ECO:0000256" key="4">
    <source>
        <dbReference type="SAM" id="Phobius"/>
    </source>
</evidence>
<keyword evidence="7" id="KW-1185">Reference proteome</keyword>
<dbReference type="CDD" id="cd01949">
    <property type="entry name" value="GGDEF"/>
    <property type="match status" value="1"/>
</dbReference>
<dbReference type="EC" id="2.7.7.65" evidence="1"/>
<feature type="coiled-coil region" evidence="3">
    <location>
        <begin position="389"/>
        <end position="419"/>
    </location>
</feature>
<accession>A0A7M1AZA7</accession>
<dbReference type="GO" id="GO:0052621">
    <property type="term" value="F:diguanylate cyclase activity"/>
    <property type="evidence" value="ECO:0007669"/>
    <property type="project" value="UniProtKB-EC"/>
</dbReference>
<dbReference type="SMART" id="SM00267">
    <property type="entry name" value="GGDEF"/>
    <property type="match status" value="1"/>
</dbReference>
<feature type="transmembrane region" description="Helical" evidence="4">
    <location>
        <begin position="318"/>
        <end position="337"/>
    </location>
</feature>
<dbReference type="SUPFAM" id="SSF55073">
    <property type="entry name" value="Nucleotide cyclase"/>
    <property type="match status" value="1"/>
</dbReference>
<dbReference type="InterPro" id="IPR043128">
    <property type="entry name" value="Rev_trsase/Diguanyl_cyclase"/>
</dbReference>
<evidence type="ECO:0000256" key="2">
    <source>
        <dbReference type="ARBA" id="ARBA00034247"/>
    </source>
</evidence>
<evidence type="ECO:0000259" key="5">
    <source>
        <dbReference type="PROSITE" id="PS50887"/>
    </source>
</evidence>
<feature type="transmembrane region" description="Helical" evidence="4">
    <location>
        <begin position="264"/>
        <end position="282"/>
    </location>
</feature>
<keyword evidence="4" id="KW-0812">Transmembrane</keyword>
<name>A0A7M1AZA7_9BACT</name>
<dbReference type="InterPro" id="IPR011622">
    <property type="entry name" value="7TMR_DISM_rcpt_extracell_dom2"/>
</dbReference>
<dbReference type="RefSeq" id="WP_193113021.1">
    <property type="nucleotide sequence ID" value="NZ_CP041165.1"/>
</dbReference>
<dbReference type="FunFam" id="3.30.70.270:FF:000001">
    <property type="entry name" value="Diguanylate cyclase domain protein"/>
    <property type="match status" value="1"/>
</dbReference>
<dbReference type="InterPro" id="IPR029787">
    <property type="entry name" value="Nucleotide_cyclase"/>
</dbReference>
<dbReference type="Gene3D" id="2.60.40.2380">
    <property type="match status" value="1"/>
</dbReference>
<sequence length="575" mass="67801">MRVLILLFFFFISLSAQISFINEKDCYKDFEIEYFYDQSNTLEVTDLQEKEFKKTTNNFTFGYLDGTTWFKIVLENNSSQEEFLLTFSEVLWKSFNLYQYKNNKWHVDKNGLDIPLNQRSFKSVYPIFRLHIPSGTTQTIYIQGETIAGQLGEFQLCSQEHYFSESTFEALDIYLIFAFSLLSIFILNLYSFFLTKERVYLYYVAYTFVFIIFSAMQSGFYLLFGFNGWNEGLHVVGTFVLVTLIMFSDTFLQLKEHLQIVHKFFQFCIGLFLLFALLIWNNVPYTTLVFNIFSIFFFATLFYATIQTYRRGYVGAKYYLIALIIYSAMMTLMVLTFNAFLEYNFLNRHLFVLGSFIEIIFFTLILANKYRTISQEKIKIQAELLVEKNKNEEELKLAVEERTQELEDAKKELERLVVTDYLTKAKNIRAYREKIVGLLSLYERYKTPFSMIIFDIDDFKAINDTYGHRMGDIVLIELTKLIQRNIRKNDYFFRIGGEEFILLLENTGLDKAEKFAQNLLVMVSNKLSVIKDHQITVSIGLTEVEPNDTEDSIYKRADTFLYKSKNNGKNQVSFE</sequence>
<feature type="transmembrane region" description="Helical" evidence="4">
    <location>
        <begin position="288"/>
        <end position="306"/>
    </location>
</feature>
<feature type="domain" description="GGDEF" evidence="5">
    <location>
        <begin position="447"/>
        <end position="575"/>
    </location>
</feature>
<feature type="transmembrane region" description="Helical" evidence="4">
    <location>
        <begin position="200"/>
        <end position="226"/>
    </location>
</feature>
<protein>
    <recommendedName>
        <fullName evidence="1">diguanylate cyclase</fullName>
        <ecNumber evidence="1">2.7.7.65</ecNumber>
    </recommendedName>
</protein>
<evidence type="ECO:0000313" key="6">
    <source>
        <dbReference type="EMBL" id="QOP41702.1"/>
    </source>
</evidence>
<evidence type="ECO:0000256" key="3">
    <source>
        <dbReference type="SAM" id="Coils"/>
    </source>
</evidence>
<keyword evidence="3" id="KW-0175">Coiled coil</keyword>